<dbReference type="InterPro" id="IPR010982">
    <property type="entry name" value="Lambda_DNA-bd_dom_sf"/>
</dbReference>
<evidence type="ECO:0000313" key="4">
    <source>
        <dbReference type="Proteomes" id="UP000014216"/>
    </source>
</evidence>
<dbReference type="PANTHER" id="PTHR36924">
    <property type="entry name" value="ANTITOXIN HIGA-1"/>
    <property type="match status" value="1"/>
</dbReference>
<feature type="domain" description="HTH cro/C1-type" evidence="2">
    <location>
        <begin position="35"/>
        <end position="80"/>
    </location>
</feature>
<evidence type="ECO:0000259" key="2">
    <source>
        <dbReference type="PROSITE" id="PS50943"/>
    </source>
</evidence>
<dbReference type="InterPro" id="IPR001387">
    <property type="entry name" value="Cro/C1-type_HTH"/>
</dbReference>
<sequence>MRKLSLRGERMRKLTRKPTHPGNILREDYLTPLSIKIKDMAEILGISRKTLSKIINERGCITPEMALRLSRAFDTSPDFWLNLQKNFDLWIAEQTSTEWQKVKPFPKHILHGNSTIISERIA</sequence>
<dbReference type="SUPFAM" id="SSF47413">
    <property type="entry name" value="lambda repressor-like DNA-binding domains"/>
    <property type="match status" value="1"/>
</dbReference>
<organism evidence="3 4">
    <name type="scientific">Desulfotignum phosphitoxidans DSM 13687</name>
    <dbReference type="NCBI Taxonomy" id="1286635"/>
    <lineage>
        <taxon>Bacteria</taxon>
        <taxon>Pseudomonadati</taxon>
        <taxon>Thermodesulfobacteriota</taxon>
        <taxon>Desulfobacteria</taxon>
        <taxon>Desulfobacterales</taxon>
        <taxon>Desulfobacteraceae</taxon>
        <taxon>Desulfotignum</taxon>
    </lineage>
</organism>
<evidence type="ECO:0000256" key="1">
    <source>
        <dbReference type="ARBA" id="ARBA00023125"/>
    </source>
</evidence>
<dbReference type="GO" id="GO:0003677">
    <property type="term" value="F:DNA binding"/>
    <property type="evidence" value="ECO:0007669"/>
    <property type="project" value="UniProtKB-KW"/>
</dbReference>
<dbReference type="Pfam" id="PF01381">
    <property type="entry name" value="HTH_3"/>
    <property type="match status" value="1"/>
</dbReference>
<dbReference type="PANTHER" id="PTHR36924:SF1">
    <property type="entry name" value="ANTITOXIN HIGA-1"/>
    <property type="match status" value="1"/>
</dbReference>
<name>S0G6E7_9BACT</name>
<dbReference type="PROSITE" id="PS50943">
    <property type="entry name" value="HTH_CROC1"/>
    <property type="match status" value="1"/>
</dbReference>
<dbReference type="InterPro" id="IPR013430">
    <property type="entry name" value="Toxin_antidote_HigA"/>
</dbReference>
<keyword evidence="1" id="KW-0238">DNA-binding</keyword>
<dbReference type="Gene3D" id="1.10.260.40">
    <property type="entry name" value="lambda repressor-like DNA-binding domains"/>
    <property type="match status" value="1"/>
</dbReference>
<keyword evidence="4" id="KW-1185">Reference proteome</keyword>
<reference evidence="3 4" key="1">
    <citation type="journal article" date="2013" name="Genome Announc.">
        <title>Draft Genome Sequence of Desulfotignum phosphitoxidans DSM 13687 Strain FiPS-3.</title>
        <authorList>
            <person name="Poehlein A."/>
            <person name="Daniel R."/>
            <person name="Simeonova D.D."/>
        </authorList>
    </citation>
    <scope>NUCLEOTIDE SEQUENCE [LARGE SCALE GENOMIC DNA]</scope>
    <source>
        <strain evidence="3 4">DSM 13687</strain>
    </source>
</reference>
<dbReference type="RefSeq" id="WP_006965352.1">
    <property type="nucleotide sequence ID" value="NZ_APJX01000003.1"/>
</dbReference>
<accession>S0G6E7</accession>
<comment type="caution">
    <text evidence="3">The sequence shown here is derived from an EMBL/GenBank/DDBJ whole genome shotgun (WGS) entry which is preliminary data.</text>
</comment>
<proteinExistence type="predicted"/>
<dbReference type="CDD" id="cd00093">
    <property type="entry name" value="HTH_XRE"/>
    <property type="match status" value="1"/>
</dbReference>
<protein>
    <submittedName>
        <fullName evidence="3">Plasmid maintenance system killer protein</fullName>
    </submittedName>
</protein>
<dbReference type="Proteomes" id="UP000014216">
    <property type="component" value="Unassembled WGS sequence"/>
</dbReference>
<dbReference type="AlphaFoldDB" id="S0G6E7"/>
<evidence type="ECO:0000313" key="3">
    <source>
        <dbReference type="EMBL" id="EMS80021.1"/>
    </source>
</evidence>
<dbReference type="NCBIfam" id="TIGR02607">
    <property type="entry name" value="antidote_HigA"/>
    <property type="match status" value="1"/>
</dbReference>
<dbReference type="SMART" id="SM00530">
    <property type="entry name" value="HTH_XRE"/>
    <property type="match status" value="1"/>
</dbReference>
<gene>
    <name evidence="3" type="ORF">Dpo_3c01640</name>
</gene>
<dbReference type="EMBL" id="APJX01000003">
    <property type="protein sequence ID" value="EMS80021.1"/>
    <property type="molecule type" value="Genomic_DNA"/>
</dbReference>